<evidence type="ECO:0000313" key="3">
    <source>
        <dbReference type="Proteomes" id="UP001295684"/>
    </source>
</evidence>
<feature type="compositionally biased region" description="Basic and acidic residues" evidence="1">
    <location>
        <begin position="437"/>
        <end position="449"/>
    </location>
</feature>
<feature type="region of interest" description="Disordered" evidence="1">
    <location>
        <begin position="276"/>
        <end position="310"/>
    </location>
</feature>
<feature type="region of interest" description="Disordered" evidence="1">
    <location>
        <begin position="429"/>
        <end position="450"/>
    </location>
</feature>
<organism evidence="2 3">
    <name type="scientific">Euplotes crassus</name>
    <dbReference type="NCBI Taxonomy" id="5936"/>
    <lineage>
        <taxon>Eukaryota</taxon>
        <taxon>Sar</taxon>
        <taxon>Alveolata</taxon>
        <taxon>Ciliophora</taxon>
        <taxon>Intramacronucleata</taxon>
        <taxon>Spirotrichea</taxon>
        <taxon>Hypotrichia</taxon>
        <taxon>Euplotida</taxon>
        <taxon>Euplotidae</taxon>
        <taxon>Moneuplotes</taxon>
    </lineage>
</organism>
<accession>A0AAD2D9J1</accession>
<feature type="region of interest" description="Disordered" evidence="1">
    <location>
        <begin position="238"/>
        <end position="257"/>
    </location>
</feature>
<keyword evidence="3" id="KW-1185">Reference proteome</keyword>
<name>A0AAD2D9J1_EUPCR</name>
<reference evidence="2" key="1">
    <citation type="submission" date="2023-07" db="EMBL/GenBank/DDBJ databases">
        <authorList>
            <consortium name="AG Swart"/>
            <person name="Singh M."/>
            <person name="Singh A."/>
            <person name="Seah K."/>
            <person name="Emmerich C."/>
        </authorList>
    </citation>
    <scope>NUCLEOTIDE SEQUENCE</scope>
    <source>
        <strain evidence="2">DP1</strain>
    </source>
</reference>
<feature type="compositionally biased region" description="Basic residues" evidence="1">
    <location>
        <begin position="57"/>
        <end position="72"/>
    </location>
</feature>
<feature type="compositionally biased region" description="Basic and acidic residues" evidence="1">
    <location>
        <begin position="277"/>
        <end position="297"/>
    </location>
</feature>
<gene>
    <name evidence="2" type="ORF">ECRASSUSDP1_LOCUS27631</name>
</gene>
<evidence type="ECO:0000313" key="2">
    <source>
        <dbReference type="EMBL" id="CAI2386032.1"/>
    </source>
</evidence>
<dbReference type="AlphaFoldDB" id="A0AAD2D9J1"/>
<protein>
    <submittedName>
        <fullName evidence="2">Uncharacterized protein</fullName>
    </submittedName>
</protein>
<evidence type="ECO:0000256" key="1">
    <source>
        <dbReference type="SAM" id="MobiDB-lite"/>
    </source>
</evidence>
<feature type="region of interest" description="Disordered" evidence="1">
    <location>
        <begin position="57"/>
        <end position="80"/>
    </location>
</feature>
<feature type="compositionally biased region" description="Low complexity" evidence="1">
    <location>
        <begin position="298"/>
        <end position="310"/>
    </location>
</feature>
<dbReference type="EMBL" id="CAMPGE010028512">
    <property type="protein sequence ID" value="CAI2386032.1"/>
    <property type="molecule type" value="Genomic_DNA"/>
</dbReference>
<sequence length="549" mass="62258">MICSRVVFMHSLDMFGNFSISIVKKKQSGRGKNLLSVNFSSTFNSRSRRCTVMRPRAYKKNSSGNKKKKAKVQTKSPVRKRADVTKDEKLDYFYTPLRKDYVKEHEKFMSFDQEYDYQLLDWKSISNLILSDQKKPFKLALDKLNKIKCKRFDRKLYDKSDSRLKKSKFFASLMKASKRKIAHKATKRGPSPNGSSESSASQIRRNNFMDKILTFNKKNLAVSERRATVADGTNKNFIHPPDALVAPSETDMGQNIDLNSRGLQSSLMEVLQENLDEEKASEHEKKIEDKSEKESSKLSRVSSSSSSCSSATSISCKYEINVNSIEANSQRSLSKKLSVCGPSEIDETEQFGSVPPMKINILPDLSNIEKMLQSNDSSSNLTSYSSTSSKVSLNKEFMKKSGDANALLVKLHSIGGQHHRRSSITFNNALESVPNDNKSENLKKEEGKPKKSLFRKSHKNFNSICLSKMRESKTASQFKNIKSSYRSLFRNKKSTRMSRHRLPFVMGKSPTRKKTTAGGLVSDIDRRKTCMVQNKTVMANYKKATILSQ</sequence>
<feature type="compositionally biased region" description="Low complexity" evidence="1">
    <location>
        <begin position="189"/>
        <end position="201"/>
    </location>
</feature>
<comment type="caution">
    <text evidence="2">The sequence shown here is derived from an EMBL/GenBank/DDBJ whole genome shotgun (WGS) entry which is preliminary data.</text>
</comment>
<feature type="region of interest" description="Disordered" evidence="1">
    <location>
        <begin position="181"/>
        <end position="202"/>
    </location>
</feature>
<proteinExistence type="predicted"/>
<dbReference type="Proteomes" id="UP001295684">
    <property type="component" value="Unassembled WGS sequence"/>
</dbReference>